<organism evidence="2 3">
    <name type="scientific">Comamonas testosteroni</name>
    <name type="common">Pseudomonas testosteroni</name>
    <dbReference type="NCBI Taxonomy" id="285"/>
    <lineage>
        <taxon>Bacteria</taxon>
        <taxon>Pseudomonadati</taxon>
        <taxon>Pseudomonadota</taxon>
        <taxon>Betaproteobacteria</taxon>
        <taxon>Burkholderiales</taxon>
        <taxon>Comamonadaceae</taxon>
        <taxon>Comamonas</taxon>
    </lineage>
</organism>
<evidence type="ECO:0000313" key="3">
    <source>
        <dbReference type="Proteomes" id="UP000255070"/>
    </source>
</evidence>
<name>A0A8B4S3P5_COMTE</name>
<accession>A0A8B4S3P5</accession>
<dbReference type="Proteomes" id="UP000255070">
    <property type="component" value="Unassembled WGS sequence"/>
</dbReference>
<protein>
    <submittedName>
        <fullName evidence="2">Zonula occludens toxin</fullName>
    </submittedName>
</protein>
<proteinExistence type="predicted"/>
<gene>
    <name evidence="2" type="ORF">NCTC10698_02673</name>
</gene>
<dbReference type="AlphaFoldDB" id="A0A8B4S3P5"/>
<keyword evidence="3" id="KW-1185">Reference proteome</keyword>
<reference evidence="2 3" key="1">
    <citation type="submission" date="2018-06" db="EMBL/GenBank/DDBJ databases">
        <authorList>
            <consortium name="Pathogen Informatics"/>
            <person name="Doyle S."/>
        </authorList>
    </citation>
    <scope>NUCLEOTIDE SEQUENCE [LARGE SCALE GENOMIC DNA]</scope>
    <source>
        <strain evidence="2 3">NCTC10698</strain>
    </source>
</reference>
<feature type="region of interest" description="Disordered" evidence="1">
    <location>
        <begin position="152"/>
        <end position="188"/>
    </location>
</feature>
<sequence>MALASRHCVLLISCGQRQQSASAVQFFWGTDPPALIFRRGIESSERLGKHRWVAERTHGWFAGLGQLPLNIDALAAIDPSYRDLVEVRTRPAPQLGDWNAANIAEQKAFQLWTDKEPIPQFWAFWPDGEHDVWGLKVVPSPPVKPRVLGPAPGAAATPVVASPSPAPAEPKPLEPQQATAAPVEAPPQTKEPLFGKQLHVAGHLSKKDKSITLFIVSDGTRRMFEVTSEDLEAAGYSVKRMANCMVTVKFDGVVRPVTCDAPYLNTGGQDRPLVVDAVTGSRSDGRNTRYSNAPMPQEVAQVRQEQQQQTSSYLEALARRNSQVRSVLMDN</sequence>
<feature type="compositionally biased region" description="Low complexity" evidence="1">
    <location>
        <begin position="152"/>
        <end position="163"/>
    </location>
</feature>
<evidence type="ECO:0000313" key="2">
    <source>
        <dbReference type="EMBL" id="SUY77764.1"/>
    </source>
</evidence>
<comment type="caution">
    <text evidence="2">The sequence shown here is derived from an EMBL/GenBank/DDBJ whole genome shotgun (WGS) entry which is preliminary data.</text>
</comment>
<dbReference type="EMBL" id="UFXL01000001">
    <property type="protein sequence ID" value="SUY77764.1"/>
    <property type="molecule type" value="Genomic_DNA"/>
</dbReference>
<evidence type="ECO:0000256" key="1">
    <source>
        <dbReference type="SAM" id="MobiDB-lite"/>
    </source>
</evidence>